<dbReference type="EMBL" id="CAJVCH010021253">
    <property type="protein sequence ID" value="CAG7690410.1"/>
    <property type="molecule type" value="Genomic_DNA"/>
</dbReference>
<dbReference type="CDD" id="cd03193">
    <property type="entry name" value="GST_C_Metaxin"/>
    <property type="match status" value="1"/>
</dbReference>
<evidence type="ECO:0000313" key="6">
    <source>
        <dbReference type="Proteomes" id="UP000708208"/>
    </source>
</evidence>
<dbReference type="InterPro" id="IPR050931">
    <property type="entry name" value="Mito_Protein_Transport_Metaxin"/>
</dbReference>
<feature type="compositionally biased region" description="Basic and acidic residues" evidence="2">
    <location>
        <begin position="322"/>
        <end position="371"/>
    </location>
</feature>
<protein>
    <recommendedName>
        <fullName evidence="7">Failed axon connections</fullName>
    </recommendedName>
</protein>
<reference evidence="5" key="1">
    <citation type="submission" date="2021-06" db="EMBL/GenBank/DDBJ databases">
        <authorList>
            <person name="Hodson N. C."/>
            <person name="Mongue J. A."/>
            <person name="Jaron S. K."/>
        </authorList>
    </citation>
    <scope>NUCLEOTIDE SEQUENCE</scope>
</reference>
<dbReference type="Pfam" id="PF17172">
    <property type="entry name" value="GST_N_4"/>
    <property type="match status" value="1"/>
</dbReference>
<feature type="domain" description="Metaxin glutathione S-transferase" evidence="3">
    <location>
        <begin position="237"/>
        <end position="302"/>
    </location>
</feature>
<name>A0A8J2JA46_9HEXA</name>
<dbReference type="SFLD" id="SFLDG01200">
    <property type="entry name" value="SUF1.1"/>
    <property type="match status" value="1"/>
</dbReference>
<evidence type="ECO:0000313" key="5">
    <source>
        <dbReference type="EMBL" id="CAG7690410.1"/>
    </source>
</evidence>
<dbReference type="PANTHER" id="PTHR12289:SF41">
    <property type="entry name" value="FAILED AXON CONNECTIONS-RELATED"/>
    <property type="match status" value="1"/>
</dbReference>
<gene>
    <name evidence="5" type="ORF">AFUS01_LOCUS3519</name>
</gene>
<evidence type="ECO:0000256" key="2">
    <source>
        <dbReference type="SAM" id="MobiDB-lite"/>
    </source>
</evidence>
<evidence type="ECO:0000259" key="4">
    <source>
        <dbReference type="Pfam" id="PF17172"/>
    </source>
</evidence>
<dbReference type="InterPro" id="IPR026928">
    <property type="entry name" value="FAX/IsoI-like"/>
</dbReference>
<keyword evidence="6" id="KW-1185">Reference proteome</keyword>
<dbReference type="AlphaFoldDB" id="A0A8J2JA46"/>
<organism evidence="5 6">
    <name type="scientific">Allacma fusca</name>
    <dbReference type="NCBI Taxonomy" id="39272"/>
    <lineage>
        <taxon>Eukaryota</taxon>
        <taxon>Metazoa</taxon>
        <taxon>Ecdysozoa</taxon>
        <taxon>Arthropoda</taxon>
        <taxon>Hexapoda</taxon>
        <taxon>Collembola</taxon>
        <taxon>Symphypleona</taxon>
        <taxon>Sminthuridae</taxon>
        <taxon>Allacma</taxon>
    </lineage>
</organism>
<feature type="region of interest" description="Disordered" evidence="2">
    <location>
        <begin position="321"/>
        <end position="371"/>
    </location>
</feature>
<feature type="region of interest" description="Disordered" evidence="2">
    <location>
        <begin position="1"/>
        <end position="60"/>
    </location>
</feature>
<comment type="caution">
    <text evidence="5">The sequence shown here is derived from an EMBL/GenBank/DDBJ whole genome shotgun (WGS) entry which is preliminary data.</text>
</comment>
<dbReference type="SFLD" id="SFLDG01180">
    <property type="entry name" value="SUF1"/>
    <property type="match status" value="1"/>
</dbReference>
<dbReference type="OrthoDB" id="5809458at2759"/>
<dbReference type="InterPro" id="IPR040079">
    <property type="entry name" value="Glutathione_S-Trfase"/>
</dbReference>
<dbReference type="InterPro" id="IPR033468">
    <property type="entry name" value="Metaxin_GST"/>
</dbReference>
<evidence type="ECO:0000256" key="1">
    <source>
        <dbReference type="ARBA" id="ARBA00006475"/>
    </source>
</evidence>
<dbReference type="PANTHER" id="PTHR12289">
    <property type="entry name" value="METAXIN RELATED"/>
    <property type="match status" value="1"/>
</dbReference>
<dbReference type="InterPro" id="IPR012336">
    <property type="entry name" value="Thioredoxin-like_fold"/>
</dbReference>
<dbReference type="Proteomes" id="UP000708208">
    <property type="component" value="Unassembled WGS sequence"/>
</dbReference>
<dbReference type="CDD" id="cd03080">
    <property type="entry name" value="GST_N_Metaxin_like"/>
    <property type="match status" value="1"/>
</dbReference>
<evidence type="ECO:0008006" key="7">
    <source>
        <dbReference type="Google" id="ProtNLM"/>
    </source>
</evidence>
<evidence type="ECO:0000259" key="3">
    <source>
        <dbReference type="Pfam" id="PF17171"/>
    </source>
</evidence>
<comment type="similarity">
    <text evidence="1">Belongs to the FAX family.</text>
</comment>
<dbReference type="SFLD" id="SFLDS00019">
    <property type="entry name" value="Glutathione_Transferase_(cytos"/>
    <property type="match status" value="1"/>
</dbReference>
<accession>A0A8J2JA46</accession>
<dbReference type="GO" id="GO:0005737">
    <property type="term" value="C:cytoplasm"/>
    <property type="evidence" value="ECO:0007669"/>
    <property type="project" value="TreeGrafter"/>
</dbReference>
<dbReference type="Pfam" id="PF17171">
    <property type="entry name" value="GST_C_6"/>
    <property type="match status" value="1"/>
</dbReference>
<feature type="compositionally biased region" description="Basic and acidic residues" evidence="2">
    <location>
        <begin position="1"/>
        <end position="47"/>
    </location>
</feature>
<feature type="domain" description="Thioredoxin-like fold" evidence="4">
    <location>
        <begin position="85"/>
        <end position="179"/>
    </location>
</feature>
<proteinExistence type="inferred from homology"/>
<sequence length="371" mass="42111">MSAEVENKSVTDEKPPAAEEAKKIVDEPVVEKKEAADPKEKKEKQEEPAAPPAPPPPRVHKADFQKDVVYLYQFSRTPVLPSLSPYCLKVETWLRLQGIKYENVDHKLKFRSAKGQLPFVELNGEEIADSAAIISKLGQHFGADLDTNLSKDDKNKSHALISMIENHLCWVYVYWRSKNPDAMIKGCKLNLQHALGSRMPNAVLNLVFKLTYSRKGAKKVKAHGLGVHSAEEILEFGKEDLQVLEDTLGENDFFFGEKPTNLDVVVFSHLSQIAYVDKAVEYDLRDHFLENCPKLNALLTRIKERAFPDWDEITSTLGLNTHIEEEKKDSEKDSKEKEGKETEKESEVIKDEGKEKDEKEEPKKEVDEAKS</sequence>